<proteinExistence type="predicted"/>
<evidence type="ECO:0000313" key="1">
    <source>
        <dbReference type="EMBL" id="KAG8004425.1"/>
    </source>
</evidence>
<dbReference type="Proteomes" id="UP000805704">
    <property type="component" value="Chromosome 24"/>
</dbReference>
<comment type="caution">
    <text evidence="1">The sequence shown here is derived from an EMBL/GenBank/DDBJ whole genome shotgun (WGS) entry which is preliminary data.</text>
</comment>
<feature type="non-terminal residue" evidence="1">
    <location>
        <position position="115"/>
    </location>
</feature>
<gene>
    <name evidence="1" type="ORF">GBF38_008633</name>
</gene>
<evidence type="ECO:0000313" key="2">
    <source>
        <dbReference type="Proteomes" id="UP000805704"/>
    </source>
</evidence>
<organism evidence="1 2">
    <name type="scientific">Nibea albiflora</name>
    <name type="common">Yellow drum</name>
    <name type="synonym">Corvina albiflora</name>
    <dbReference type="NCBI Taxonomy" id="240163"/>
    <lineage>
        <taxon>Eukaryota</taxon>
        <taxon>Metazoa</taxon>
        <taxon>Chordata</taxon>
        <taxon>Craniata</taxon>
        <taxon>Vertebrata</taxon>
        <taxon>Euteleostomi</taxon>
        <taxon>Actinopterygii</taxon>
        <taxon>Neopterygii</taxon>
        <taxon>Teleostei</taxon>
        <taxon>Neoteleostei</taxon>
        <taxon>Acanthomorphata</taxon>
        <taxon>Eupercaria</taxon>
        <taxon>Sciaenidae</taxon>
        <taxon>Nibea</taxon>
    </lineage>
</organism>
<accession>A0ACB7ERI9</accession>
<sequence>MSVRTGTGSARDRVCSGPGLLGTGSARDRVCSGPERAKAFWAEEDVDQVFSGVCLYVAHLKRVLKKNTATDKEYVQALKLLESLDCSPRASAQDSSVFQVVIGSGECFYSETFQQ</sequence>
<reference evidence="1" key="1">
    <citation type="submission" date="2020-04" db="EMBL/GenBank/DDBJ databases">
        <title>A chromosome-scale assembly and high-density genetic map of the yellow drum (Nibea albiflora) genome.</title>
        <authorList>
            <person name="Xu D."/>
            <person name="Zhang W."/>
            <person name="Chen R."/>
            <person name="Tan P."/>
            <person name="Wang L."/>
            <person name="Song H."/>
            <person name="Tian L."/>
            <person name="Zhu Q."/>
            <person name="Wang B."/>
        </authorList>
    </citation>
    <scope>NUCLEOTIDE SEQUENCE</scope>
    <source>
        <strain evidence="1">ZJHYS-2018</strain>
    </source>
</reference>
<dbReference type="EMBL" id="CM024812">
    <property type="protein sequence ID" value="KAG8004425.1"/>
    <property type="molecule type" value="Genomic_DNA"/>
</dbReference>
<name>A0ACB7ERI9_NIBAL</name>
<protein>
    <submittedName>
        <fullName evidence="1">Uncharacterized protein</fullName>
    </submittedName>
</protein>
<keyword evidence="2" id="KW-1185">Reference proteome</keyword>